<keyword evidence="4" id="KW-1185">Reference proteome</keyword>
<keyword evidence="1" id="KW-0472">Membrane</keyword>
<dbReference type="Pfam" id="PF20152">
    <property type="entry name" value="DUF6534"/>
    <property type="match status" value="1"/>
</dbReference>
<proteinExistence type="predicted"/>
<name>A0A4Q9PEJ1_9APHY</name>
<dbReference type="Proteomes" id="UP000292082">
    <property type="component" value="Unassembled WGS sequence"/>
</dbReference>
<evidence type="ECO:0000256" key="1">
    <source>
        <dbReference type="SAM" id="Phobius"/>
    </source>
</evidence>
<feature type="transmembrane region" description="Helical" evidence="1">
    <location>
        <begin position="242"/>
        <end position="263"/>
    </location>
</feature>
<keyword evidence="1" id="KW-1133">Transmembrane helix</keyword>
<dbReference type="PANTHER" id="PTHR40465:SF1">
    <property type="entry name" value="DUF6534 DOMAIN-CONTAINING PROTEIN"/>
    <property type="match status" value="1"/>
</dbReference>
<organism evidence="3 4">
    <name type="scientific">Dichomitus squalens</name>
    <dbReference type="NCBI Taxonomy" id="114155"/>
    <lineage>
        <taxon>Eukaryota</taxon>
        <taxon>Fungi</taxon>
        <taxon>Dikarya</taxon>
        <taxon>Basidiomycota</taxon>
        <taxon>Agaricomycotina</taxon>
        <taxon>Agaricomycetes</taxon>
        <taxon>Polyporales</taxon>
        <taxon>Polyporaceae</taxon>
        <taxon>Dichomitus</taxon>
    </lineage>
</organism>
<gene>
    <name evidence="3" type="ORF">BD310DRAFT_1043002</name>
</gene>
<evidence type="ECO:0000313" key="3">
    <source>
        <dbReference type="EMBL" id="TBU52535.1"/>
    </source>
</evidence>
<feature type="transmembrane region" description="Helical" evidence="1">
    <location>
        <begin position="15"/>
        <end position="40"/>
    </location>
</feature>
<dbReference type="PANTHER" id="PTHR40465">
    <property type="entry name" value="CHROMOSOME 1, WHOLE GENOME SHOTGUN SEQUENCE"/>
    <property type="match status" value="1"/>
</dbReference>
<feature type="domain" description="DUF6534" evidence="2">
    <location>
        <begin position="179"/>
        <end position="267"/>
    </location>
</feature>
<keyword evidence="1" id="KW-0812">Transmembrane</keyword>
<dbReference type="AlphaFoldDB" id="A0A4Q9PEJ1"/>
<feature type="transmembrane region" description="Helical" evidence="1">
    <location>
        <begin position="105"/>
        <end position="121"/>
    </location>
</feature>
<evidence type="ECO:0000313" key="4">
    <source>
        <dbReference type="Proteomes" id="UP000292082"/>
    </source>
</evidence>
<feature type="transmembrane region" description="Helical" evidence="1">
    <location>
        <begin position="133"/>
        <end position="161"/>
    </location>
</feature>
<dbReference type="STRING" id="114155.A0A4Q9PEJ1"/>
<dbReference type="EMBL" id="ML145247">
    <property type="protein sequence ID" value="TBU52535.1"/>
    <property type="molecule type" value="Genomic_DNA"/>
</dbReference>
<feature type="transmembrane region" description="Helical" evidence="1">
    <location>
        <begin position="214"/>
        <end position="236"/>
    </location>
</feature>
<sequence>MPAILVEEQVSDLSALLNLVTASFAAFLIGTYLSIFLYGLNVHQTYRYFRSFSTDALYIRWLVICVMVLETIHFIGTIDVCYYYLVVNYAKPEALLKQRWSLTSLPVWTALIAFVSQLFFIRRVSLITPRFHIVIAVVALGLLSELGLTFFSLAAIIIPSFTAKDAAVLGAAAFGMAGLADVALTTALVVSIWKSRRGRARPQSESWIDVVQLYAVNTGAATCFFDLLTFVVGLALPPAQTLVLASLGCIVARLYCNTFLAVLNSRQQRGMEFVVDGERKMSIVEAHIAAKLDLWNAPQLPQATAPRKISIQVMQESEGSRYI</sequence>
<accession>A0A4Q9PEJ1</accession>
<feature type="transmembrane region" description="Helical" evidence="1">
    <location>
        <begin position="167"/>
        <end position="193"/>
    </location>
</feature>
<dbReference type="InterPro" id="IPR045339">
    <property type="entry name" value="DUF6534"/>
</dbReference>
<protein>
    <recommendedName>
        <fullName evidence="2">DUF6534 domain-containing protein</fullName>
    </recommendedName>
</protein>
<reference evidence="3 4" key="1">
    <citation type="submission" date="2019-01" db="EMBL/GenBank/DDBJ databases">
        <title>Draft genome sequences of three monokaryotic isolates of the white-rot basidiomycete fungus Dichomitus squalens.</title>
        <authorList>
            <consortium name="DOE Joint Genome Institute"/>
            <person name="Lopez S.C."/>
            <person name="Andreopoulos B."/>
            <person name="Pangilinan J."/>
            <person name="Lipzen A."/>
            <person name="Riley R."/>
            <person name="Ahrendt S."/>
            <person name="Ng V."/>
            <person name="Barry K."/>
            <person name="Daum C."/>
            <person name="Grigoriev I.V."/>
            <person name="Hilden K.S."/>
            <person name="Makela M.R."/>
            <person name="de Vries R.P."/>
        </authorList>
    </citation>
    <scope>NUCLEOTIDE SEQUENCE [LARGE SCALE GENOMIC DNA]</scope>
    <source>
        <strain evidence="3 4">CBS 464.89</strain>
    </source>
</reference>
<evidence type="ECO:0000259" key="2">
    <source>
        <dbReference type="Pfam" id="PF20152"/>
    </source>
</evidence>
<feature type="transmembrane region" description="Helical" evidence="1">
    <location>
        <begin position="61"/>
        <end position="85"/>
    </location>
</feature>